<evidence type="ECO:0000256" key="1">
    <source>
        <dbReference type="ARBA" id="ARBA00004496"/>
    </source>
</evidence>
<gene>
    <name evidence="9" type="ORF">LB941_07055</name>
</gene>
<comment type="subcellular location">
    <subcellularLocation>
        <location evidence="2">Cell membrane</location>
        <topology evidence="2">Multi-pass membrane protein</topology>
    </subcellularLocation>
    <subcellularLocation>
        <location evidence="1">Cytoplasm</location>
    </subcellularLocation>
</comment>
<proteinExistence type="predicted"/>
<dbReference type="GO" id="GO:0009401">
    <property type="term" value="P:phosphoenolpyruvate-dependent sugar phosphotransferase system"/>
    <property type="evidence" value="ECO:0007669"/>
    <property type="project" value="UniProtKB-KW"/>
</dbReference>
<dbReference type="SUPFAM" id="SSF51261">
    <property type="entry name" value="Duplicated hybrid motif"/>
    <property type="match status" value="1"/>
</dbReference>
<dbReference type="PROSITE" id="PS00371">
    <property type="entry name" value="PTS_EIIA_TYPE_1_HIS"/>
    <property type="match status" value="1"/>
</dbReference>
<accession>A0A9X2FMC9</accession>
<dbReference type="GO" id="GO:0005737">
    <property type="term" value="C:cytoplasm"/>
    <property type="evidence" value="ECO:0007669"/>
    <property type="project" value="UniProtKB-SubCell"/>
</dbReference>
<reference evidence="9 10" key="1">
    <citation type="journal article" date="2023" name="Int. J. Syst. Evol. Microbiol.">
        <title>Ligilactobacillus ubinensis sp. nov., a novel species isolated from the wild ferment of a durian fruit (Durio zibethinus).</title>
        <authorList>
            <person name="Heng Y.C."/>
            <person name="Menon N."/>
            <person name="Chen B."/>
            <person name="Loo B.Z.L."/>
            <person name="Wong G.W.J."/>
            <person name="Lim A.C.H."/>
            <person name="Silvaraju S."/>
            <person name="Kittelmann S."/>
        </authorList>
    </citation>
    <scope>NUCLEOTIDE SEQUENCE [LARGE SCALE GENOMIC DNA]</scope>
    <source>
        <strain evidence="9 10">WILCCON 0076</strain>
    </source>
</reference>
<evidence type="ECO:0000259" key="8">
    <source>
        <dbReference type="PROSITE" id="PS51093"/>
    </source>
</evidence>
<dbReference type="Gene3D" id="2.70.70.10">
    <property type="entry name" value="Glucose Permease (Domain IIA)"/>
    <property type="match status" value="1"/>
</dbReference>
<evidence type="ECO:0000256" key="7">
    <source>
        <dbReference type="ARBA" id="ARBA00022777"/>
    </source>
</evidence>
<organism evidence="9 10">
    <name type="scientific">Ligilactobacillus ubinensis</name>
    <dbReference type="NCBI Taxonomy" id="2876789"/>
    <lineage>
        <taxon>Bacteria</taxon>
        <taxon>Bacillati</taxon>
        <taxon>Bacillota</taxon>
        <taxon>Bacilli</taxon>
        <taxon>Lactobacillales</taxon>
        <taxon>Lactobacillaceae</taxon>
        <taxon>Ligilactobacillus</taxon>
    </lineage>
</organism>
<comment type="caution">
    <text evidence="9">The sequence shown here is derived from an EMBL/GenBank/DDBJ whole genome shotgun (WGS) entry which is preliminary data.</text>
</comment>
<dbReference type="RefSeq" id="WP_253360656.1">
    <property type="nucleotide sequence ID" value="NZ_JAIULA010000012.1"/>
</dbReference>
<keyword evidence="3" id="KW-0813">Transport</keyword>
<evidence type="ECO:0000313" key="9">
    <source>
        <dbReference type="EMBL" id="MCP0887093.1"/>
    </source>
</evidence>
<keyword evidence="5" id="KW-0808">Transferase</keyword>
<feature type="domain" description="PTS EIIA type-1" evidence="8">
    <location>
        <begin position="29"/>
        <end position="133"/>
    </location>
</feature>
<protein>
    <submittedName>
        <fullName evidence="9">PTS glucose transporter subunit IIA</fullName>
    </submittedName>
</protein>
<dbReference type="InterPro" id="IPR011055">
    <property type="entry name" value="Dup_hybrid_motif"/>
</dbReference>
<evidence type="ECO:0000256" key="6">
    <source>
        <dbReference type="ARBA" id="ARBA00022683"/>
    </source>
</evidence>
<name>A0A9X2FMC9_9LACO</name>
<dbReference type="NCBIfam" id="TIGR00830">
    <property type="entry name" value="PTBA"/>
    <property type="match status" value="1"/>
</dbReference>
<dbReference type="PANTHER" id="PTHR45008">
    <property type="entry name" value="PTS SYSTEM GLUCOSE-SPECIFIC EIIA COMPONENT"/>
    <property type="match status" value="1"/>
</dbReference>
<sequence>MFGFKNKNKKVEFKAMASGVLIPITKVADDVFSQKMMGDGFAIQPNKGEILAPISGEIKMVADTKHAIMLVTDTGLEILLHLGIDTVELQGAPFKIHVSVGDQVSVGDKLADMDLDFIREHEKKTTAITVITNMDKVSTVDVKKVENVTPADVVADVTLS</sequence>
<evidence type="ECO:0000313" key="10">
    <source>
        <dbReference type="Proteomes" id="UP001139006"/>
    </source>
</evidence>
<evidence type="ECO:0000256" key="4">
    <source>
        <dbReference type="ARBA" id="ARBA00022597"/>
    </source>
</evidence>
<dbReference type="GO" id="GO:0016301">
    <property type="term" value="F:kinase activity"/>
    <property type="evidence" value="ECO:0007669"/>
    <property type="project" value="UniProtKB-KW"/>
</dbReference>
<keyword evidence="4 9" id="KW-0762">Sugar transport</keyword>
<dbReference type="GO" id="GO:0005886">
    <property type="term" value="C:plasma membrane"/>
    <property type="evidence" value="ECO:0007669"/>
    <property type="project" value="UniProtKB-SubCell"/>
</dbReference>
<keyword evidence="10" id="KW-1185">Reference proteome</keyword>
<evidence type="ECO:0000256" key="3">
    <source>
        <dbReference type="ARBA" id="ARBA00022448"/>
    </source>
</evidence>
<dbReference type="Pfam" id="PF00358">
    <property type="entry name" value="PTS_EIIA_1"/>
    <property type="match status" value="1"/>
</dbReference>
<dbReference type="EMBL" id="JAIULA010000012">
    <property type="protein sequence ID" value="MCP0887093.1"/>
    <property type="molecule type" value="Genomic_DNA"/>
</dbReference>
<dbReference type="FunFam" id="2.70.70.10:FF:000001">
    <property type="entry name" value="PTS system glucose-specific IIA component"/>
    <property type="match status" value="1"/>
</dbReference>
<dbReference type="AlphaFoldDB" id="A0A9X2FMC9"/>
<evidence type="ECO:0000256" key="2">
    <source>
        <dbReference type="ARBA" id="ARBA00004651"/>
    </source>
</evidence>
<keyword evidence="7" id="KW-0418">Kinase</keyword>
<dbReference type="InterPro" id="IPR050890">
    <property type="entry name" value="PTS_EIIA_component"/>
</dbReference>
<dbReference type="Proteomes" id="UP001139006">
    <property type="component" value="Unassembled WGS sequence"/>
</dbReference>
<dbReference type="PROSITE" id="PS51093">
    <property type="entry name" value="PTS_EIIA_TYPE_1"/>
    <property type="match status" value="1"/>
</dbReference>
<keyword evidence="6" id="KW-0598">Phosphotransferase system</keyword>
<evidence type="ECO:0000256" key="5">
    <source>
        <dbReference type="ARBA" id="ARBA00022679"/>
    </source>
</evidence>
<dbReference type="PANTHER" id="PTHR45008:SF1">
    <property type="entry name" value="PTS SYSTEM GLUCOSE-SPECIFIC EIIA COMPONENT"/>
    <property type="match status" value="1"/>
</dbReference>
<dbReference type="InterPro" id="IPR001127">
    <property type="entry name" value="PTS_EIIA_1_perm"/>
</dbReference>